<gene>
    <name evidence="1" type="ORF">Goarm_021868</name>
</gene>
<name>A0A7J9IU06_9ROSI</name>
<organism evidence="1 2">
    <name type="scientific">Gossypium armourianum</name>
    <dbReference type="NCBI Taxonomy" id="34283"/>
    <lineage>
        <taxon>Eukaryota</taxon>
        <taxon>Viridiplantae</taxon>
        <taxon>Streptophyta</taxon>
        <taxon>Embryophyta</taxon>
        <taxon>Tracheophyta</taxon>
        <taxon>Spermatophyta</taxon>
        <taxon>Magnoliopsida</taxon>
        <taxon>eudicotyledons</taxon>
        <taxon>Gunneridae</taxon>
        <taxon>Pentapetalae</taxon>
        <taxon>rosids</taxon>
        <taxon>malvids</taxon>
        <taxon>Malvales</taxon>
        <taxon>Malvaceae</taxon>
        <taxon>Malvoideae</taxon>
        <taxon>Gossypium</taxon>
    </lineage>
</organism>
<comment type="caution">
    <text evidence="1">The sequence shown here is derived from an EMBL/GenBank/DDBJ whole genome shotgun (WGS) entry which is preliminary data.</text>
</comment>
<dbReference type="AlphaFoldDB" id="A0A7J9IU06"/>
<sequence>MAALGDKSSTDFKDEKGYYSMDDIWKDIDMSEENMIKPLSHNYSEEGCNIFCPSMASPSLDYCWDSLWKMDDED</sequence>
<evidence type="ECO:0000313" key="1">
    <source>
        <dbReference type="EMBL" id="MBA0825268.1"/>
    </source>
</evidence>
<keyword evidence="2" id="KW-1185">Reference proteome</keyword>
<reference evidence="1 2" key="1">
    <citation type="journal article" date="2019" name="Genome Biol. Evol.">
        <title>Insights into the evolution of the New World diploid cottons (Gossypium, subgenus Houzingenia) based on genome sequencing.</title>
        <authorList>
            <person name="Grover C.E."/>
            <person name="Arick M.A. 2nd"/>
            <person name="Thrash A."/>
            <person name="Conover J.L."/>
            <person name="Sanders W.S."/>
            <person name="Peterson D.G."/>
            <person name="Frelichowski J.E."/>
            <person name="Scheffler J.A."/>
            <person name="Scheffler B.E."/>
            <person name="Wendel J.F."/>
        </authorList>
    </citation>
    <scope>NUCLEOTIDE SEQUENCE [LARGE SCALE GENOMIC DNA]</scope>
    <source>
        <strain evidence="1">6</strain>
        <tissue evidence="1">Leaf</tissue>
    </source>
</reference>
<dbReference type="Proteomes" id="UP000593575">
    <property type="component" value="Unassembled WGS sequence"/>
</dbReference>
<proteinExistence type="predicted"/>
<feature type="non-terminal residue" evidence="1">
    <location>
        <position position="74"/>
    </location>
</feature>
<protein>
    <submittedName>
        <fullName evidence="1">Uncharacterized protein</fullName>
    </submittedName>
</protein>
<dbReference type="EMBL" id="JABFAE010000003">
    <property type="protein sequence ID" value="MBA0825268.1"/>
    <property type="molecule type" value="Genomic_DNA"/>
</dbReference>
<evidence type="ECO:0000313" key="2">
    <source>
        <dbReference type="Proteomes" id="UP000593575"/>
    </source>
</evidence>
<accession>A0A7J9IU06</accession>